<reference evidence="1" key="1">
    <citation type="submission" date="2014-12" db="EMBL/GenBank/DDBJ databases">
        <title>Insight into the proteome of Arion vulgaris.</title>
        <authorList>
            <person name="Aradska J."/>
            <person name="Bulat T."/>
            <person name="Smidak R."/>
            <person name="Sarate P."/>
            <person name="Gangsoo J."/>
            <person name="Sialana F."/>
            <person name="Bilban M."/>
            <person name="Lubec G."/>
        </authorList>
    </citation>
    <scope>NUCLEOTIDE SEQUENCE</scope>
    <source>
        <tissue evidence="1">Skin</tissue>
    </source>
</reference>
<feature type="non-terminal residue" evidence="1">
    <location>
        <position position="52"/>
    </location>
</feature>
<proteinExistence type="predicted"/>
<dbReference type="AlphaFoldDB" id="A0A0B6ZKN1"/>
<dbReference type="EMBL" id="HACG01021546">
    <property type="protein sequence ID" value="CEK68411.1"/>
    <property type="molecule type" value="Transcribed_RNA"/>
</dbReference>
<organism evidence="1">
    <name type="scientific">Arion vulgaris</name>
    <dbReference type="NCBI Taxonomy" id="1028688"/>
    <lineage>
        <taxon>Eukaryota</taxon>
        <taxon>Metazoa</taxon>
        <taxon>Spiralia</taxon>
        <taxon>Lophotrochozoa</taxon>
        <taxon>Mollusca</taxon>
        <taxon>Gastropoda</taxon>
        <taxon>Heterobranchia</taxon>
        <taxon>Euthyneura</taxon>
        <taxon>Panpulmonata</taxon>
        <taxon>Eupulmonata</taxon>
        <taxon>Stylommatophora</taxon>
        <taxon>Helicina</taxon>
        <taxon>Arionoidea</taxon>
        <taxon>Arionidae</taxon>
        <taxon>Arion</taxon>
    </lineage>
</organism>
<accession>A0A0B6ZKN1</accession>
<evidence type="ECO:0000313" key="1">
    <source>
        <dbReference type="EMBL" id="CEK68411.1"/>
    </source>
</evidence>
<sequence>MAASQLSQDLISFNSLVTVEVVVKFHDVYTSSFLPRSSLGCGVDILVNSYLE</sequence>
<name>A0A0B6ZKN1_9EUPU</name>
<protein>
    <submittedName>
        <fullName evidence="1">Uncharacterized protein</fullName>
    </submittedName>
</protein>
<gene>
    <name evidence="1" type="primary">ORF66237</name>
</gene>